<comment type="caution">
    <text evidence="13">The sequence shown here is derived from an EMBL/GenBank/DDBJ whole genome shotgun (WGS) entry which is preliminary data.</text>
</comment>
<keyword evidence="6 8" id="KW-0472">Membrane</keyword>
<dbReference type="PROSITE" id="PS52016">
    <property type="entry name" value="TONB_DEPENDENT_REC_3"/>
    <property type="match status" value="1"/>
</dbReference>
<keyword evidence="3 8" id="KW-1134">Transmembrane beta strand</keyword>
<name>A0A2W5NU82_9SPHN</name>
<evidence type="ECO:0000259" key="12">
    <source>
        <dbReference type="Pfam" id="PF07715"/>
    </source>
</evidence>
<feature type="domain" description="TonB-dependent receptor plug" evidence="12">
    <location>
        <begin position="62"/>
        <end position="176"/>
    </location>
</feature>
<proteinExistence type="inferred from homology"/>
<comment type="similarity">
    <text evidence="8 9">Belongs to the TonB-dependent receptor family.</text>
</comment>
<dbReference type="Gene3D" id="2.40.170.20">
    <property type="entry name" value="TonB-dependent receptor, beta-barrel domain"/>
    <property type="match status" value="1"/>
</dbReference>
<dbReference type="Proteomes" id="UP000249082">
    <property type="component" value="Unassembled WGS sequence"/>
</dbReference>
<dbReference type="GO" id="GO:0009279">
    <property type="term" value="C:cell outer membrane"/>
    <property type="evidence" value="ECO:0007669"/>
    <property type="project" value="UniProtKB-SubCell"/>
</dbReference>
<dbReference type="InterPro" id="IPR036942">
    <property type="entry name" value="Beta-barrel_TonB_sf"/>
</dbReference>
<dbReference type="EMBL" id="QFPX01000003">
    <property type="protein sequence ID" value="PZQ56524.1"/>
    <property type="molecule type" value="Genomic_DNA"/>
</dbReference>
<dbReference type="NCBIfam" id="TIGR01782">
    <property type="entry name" value="TonB-Xanth-Caul"/>
    <property type="match status" value="1"/>
</dbReference>
<keyword evidence="13" id="KW-0675">Receptor</keyword>
<feature type="domain" description="TonB-dependent receptor-like beta-barrel" evidence="11">
    <location>
        <begin position="433"/>
        <end position="889"/>
    </location>
</feature>
<dbReference type="SUPFAM" id="SSF56935">
    <property type="entry name" value="Porins"/>
    <property type="match status" value="1"/>
</dbReference>
<evidence type="ECO:0000313" key="13">
    <source>
        <dbReference type="EMBL" id="PZQ56524.1"/>
    </source>
</evidence>
<evidence type="ECO:0000256" key="8">
    <source>
        <dbReference type="PROSITE-ProRule" id="PRU01360"/>
    </source>
</evidence>
<reference evidence="13 14" key="1">
    <citation type="submission" date="2017-08" db="EMBL/GenBank/DDBJ databases">
        <title>Infants hospitalized years apart are colonized by the same room-sourced microbial strains.</title>
        <authorList>
            <person name="Brooks B."/>
            <person name="Olm M.R."/>
            <person name="Firek B.A."/>
            <person name="Baker R."/>
            <person name="Thomas B.C."/>
            <person name="Morowitz M.J."/>
            <person name="Banfield J.F."/>
        </authorList>
    </citation>
    <scope>NUCLEOTIDE SEQUENCE [LARGE SCALE GENOMIC DNA]</scope>
    <source>
        <strain evidence="13">S2_005_002_R2_33</strain>
    </source>
</reference>
<evidence type="ECO:0000256" key="5">
    <source>
        <dbReference type="ARBA" id="ARBA00023077"/>
    </source>
</evidence>
<dbReference type="InterPro" id="IPR010104">
    <property type="entry name" value="TonB_rcpt_bac"/>
</dbReference>
<evidence type="ECO:0000256" key="3">
    <source>
        <dbReference type="ARBA" id="ARBA00022452"/>
    </source>
</evidence>
<comment type="subcellular location">
    <subcellularLocation>
        <location evidence="1 8">Cell outer membrane</location>
        <topology evidence="1 8">Multi-pass membrane protein</topology>
    </subcellularLocation>
</comment>
<dbReference type="InterPro" id="IPR039426">
    <property type="entry name" value="TonB-dep_rcpt-like"/>
</dbReference>
<dbReference type="PANTHER" id="PTHR40980:SF3">
    <property type="entry name" value="TONB-DEPENDENT RECEPTOR-LIKE BETA-BARREL DOMAIN-CONTAINING PROTEIN"/>
    <property type="match status" value="1"/>
</dbReference>
<accession>A0A2W5NU82</accession>
<keyword evidence="4 8" id="KW-0812">Transmembrane</keyword>
<dbReference type="PANTHER" id="PTHR40980">
    <property type="entry name" value="PLUG DOMAIN-CONTAINING PROTEIN"/>
    <property type="match status" value="1"/>
</dbReference>
<evidence type="ECO:0000256" key="1">
    <source>
        <dbReference type="ARBA" id="ARBA00004571"/>
    </source>
</evidence>
<feature type="signal peptide" evidence="10">
    <location>
        <begin position="1"/>
        <end position="28"/>
    </location>
</feature>
<evidence type="ECO:0000256" key="9">
    <source>
        <dbReference type="RuleBase" id="RU003357"/>
    </source>
</evidence>
<evidence type="ECO:0000256" key="10">
    <source>
        <dbReference type="SAM" id="SignalP"/>
    </source>
</evidence>
<dbReference type="InterPro" id="IPR037066">
    <property type="entry name" value="Plug_dom_sf"/>
</dbReference>
<dbReference type="Pfam" id="PF00593">
    <property type="entry name" value="TonB_dep_Rec_b-barrel"/>
    <property type="match status" value="1"/>
</dbReference>
<keyword evidence="2 8" id="KW-0813">Transport</keyword>
<keyword evidence="7 8" id="KW-0998">Cell outer membrane</keyword>
<dbReference type="Gene3D" id="2.170.130.10">
    <property type="entry name" value="TonB-dependent receptor, plug domain"/>
    <property type="match status" value="1"/>
</dbReference>
<evidence type="ECO:0000313" key="14">
    <source>
        <dbReference type="Proteomes" id="UP000249082"/>
    </source>
</evidence>
<evidence type="ECO:0000256" key="4">
    <source>
        <dbReference type="ARBA" id="ARBA00022692"/>
    </source>
</evidence>
<keyword evidence="10" id="KW-0732">Signal</keyword>
<sequence length="922" mass="99885">MWTKRSLWAASTGLASTGLALIAQPVLAQDVAPAGDAEQTAGEAIVVTGYRASLDLARDVKRNATIIQDSIVADDIAAFPDLNLAEALQRLPGVAINREAGEGRRVSLRGLGPDFTRVQLNGMEVLGNVDSAQDSRGQGTRDRAFDFNIFAAELFNRVDVRKSYSAEQTEGGLAGTVGLFTARPLDYKGDKFAVSASGGTNSLTKDFQPRLTGLVSKNWGDFGILVSAAYSHRKTREQGFDTYRWRLNGANGSDISALTQDEQDKVNSGTLRFARGNRLSVWDSTQDRLGITSSIQWNPGSNTHITLDGLYGQYKADRFETHLASRGGGGSTWLGGGQTFAGVTYPSSKINAIEWNDQNEVTYLDVTGGQTATETRIQNTKNTFKQVVLSGDTGITDRLTLRMLGGIERSSYDMPVDDHFYTEAYGDVVSDYRGGNYALANSYGWDTADASNYHAHEIDIASSFQDTAFDTVKGSLEFAATPDDKFSVGGEWRRFENSGYKRLTNDVLLNQFKSGAVSADIGDYAEVYNGYPGQSWIIVDYDKALNALGVNRSDYLTARSSIFSVEERTAAGFVQYDWNHKLGSLGCRGNIGGRYYRTEISSSGVGTLNDASGTISASSSYEGFLPAANLIFDLDDSLVLRASAAKNINRPALSALAMNGSVAIGDIDAQTGEREISVSTGNPGLKPYKSSDLDLSLEYYIGHTGSVSAALFYKKIDGFIVTKTDNNVSYGSTGLSTDLADGLTADTVVRTYSRPINLGKTDLWGVELAAQSDFTFLPAPFNRFGASANFTYVDSNYDYSTVYAGGAKTTLEGLSHVNANATLYYQDAKFDVRVSGNYRSSYVYSAAPISTSLGQDQDLSGYEGTLYLDMAAHFKLTDNIQLTLDGINLTNQAEKQYSDSTKRLYVVTRSGRTIMGGVRFEF</sequence>
<dbReference type="InterPro" id="IPR012910">
    <property type="entry name" value="Plug_dom"/>
</dbReference>
<keyword evidence="5 9" id="KW-0798">TonB box</keyword>
<dbReference type="AlphaFoldDB" id="A0A2W5NU82"/>
<protein>
    <submittedName>
        <fullName evidence="13">TonB-dependent receptor</fullName>
    </submittedName>
</protein>
<dbReference type="InterPro" id="IPR000531">
    <property type="entry name" value="Beta-barrel_TonB"/>
</dbReference>
<gene>
    <name evidence="13" type="ORF">DI555_03970</name>
</gene>
<evidence type="ECO:0000256" key="6">
    <source>
        <dbReference type="ARBA" id="ARBA00023136"/>
    </source>
</evidence>
<dbReference type="Pfam" id="PF07715">
    <property type="entry name" value="Plug"/>
    <property type="match status" value="1"/>
</dbReference>
<evidence type="ECO:0000256" key="2">
    <source>
        <dbReference type="ARBA" id="ARBA00022448"/>
    </source>
</evidence>
<feature type="chain" id="PRO_5016157926" evidence="10">
    <location>
        <begin position="29"/>
        <end position="922"/>
    </location>
</feature>
<dbReference type="CDD" id="cd01347">
    <property type="entry name" value="ligand_gated_channel"/>
    <property type="match status" value="1"/>
</dbReference>
<evidence type="ECO:0000256" key="7">
    <source>
        <dbReference type="ARBA" id="ARBA00023237"/>
    </source>
</evidence>
<evidence type="ECO:0000259" key="11">
    <source>
        <dbReference type="Pfam" id="PF00593"/>
    </source>
</evidence>
<organism evidence="13 14">
    <name type="scientific">Novosphingobium pentaromativorans</name>
    <dbReference type="NCBI Taxonomy" id="205844"/>
    <lineage>
        <taxon>Bacteria</taxon>
        <taxon>Pseudomonadati</taxon>
        <taxon>Pseudomonadota</taxon>
        <taxon>Alphaproteobacteria</taxon>
        <taxon>Sphingomonadales</taxon>
        <taxon>Sphingomonadaceae</taxon>
        <taxon>Novosphingobium</taxon>
    </lineage>
</organism>